<dbReference type="Proteomes" id="UP000053859">
    <property type="component" value="Unassembled WGS sequence"/>
</dbReference>
<gene>
    <name evidence="1" type="ORF">SAZU_7492</name>
</gene>
<accession>A0A0K8PXH2</accession>
<organism evidence="1 2">
    <name type="scientific">Streptomyces azureus</name>
    <dbReference type="NCBI Taxonomy" id="146537"/>
    <lineage>
        <taxon>Bacteria</taxon>
        <taxon>Bacillati</taxon>
        <taxon>Actinomycetota</taxon>
        <taxon>Actinomycetes</taxon>
        <taxon>Kitasatosporales</taxon>
        <taxon>Streptomycetaceae</taxon>
        <taxon>Streptomyces</taxon>
    </lineage>
</organism>
<proteinExistence type="predicted"/>
<keyword evidence="2" id="KW-1185">Reference proteome</keyword>
<evidence type="ECO:0000313" key="2">
    <source>
        <dbReference type="Proteomes" id="UP000053859"/>
    </source>
</evidence>
<name>A0A0K8PXH2_STRAJ</name>
<reference evidence="1" key="1">
    <citation type="journal article" date="2015" name="Genome Announc.">
        <title>Draft Genome Sequence of Thiostrepton-Producing Streptomyces azureus ATCC 14921.</title>
        <authorList>
            <person name="Sakihara K."/>
            <person name="Maeda J."/>
            <person name="Tashiro K."/>
            <person name="Fujino Y."/>
            <person name="Kuhara S."/>
            <person name="Ohshima T."/>
            <person name="Ogata S."/>
            <person name="Doi K."/>
        </authorList>
    </citation>
    <scope>NUCLEOTIDE SEQUENCE [LARGE SCALE GENOMIC DNA]</scope>
    <source>
        <strain evidence="1">ATCC14921</strain>
    </source>
</reference>
<dbReference type="PATRIC" id="fig|146537.3.peg.7897"/>
<protein>
    <submittedName>
        <fullName evidence="1">Uncharacterized protein</fullName>
    </submittedName>
</protein>
<dbReference type="AlphaFoldDB" id="A0A0K8PXH2"/>
<dbReference type="EMBL" id="DF968469">
    <property type="protein sequence ID" value="GAP52615.1"/>
    <property type="molecule type" value="Genomic_DNA"/>
</dbReference>
<evidence type="ECO:0000313" key="1">
    <source>
        <dbReference type="EMBL" id="GAP52615.1"/>
    </source>
</evidence>
<sequence length="102" mass="10830">MSPRKVSASATGAGWPRWEGKSALLAQFVLNPPPGVDVVSFFITSRMAAQNDAAAFCEVVQRQVYALLGEEEPLSTPATRDAQMGPEVCTPAAPVARCPVTR</sequence>